<feature type="transmembrane region" description="Helical" evidence="9">
    <location>
        <begin position="308"/>
        <end position="331"/>
    </location>
</feature>
<keyword evidence="7" id="KW-0067">ATP-binding</keyword>
<feature type="transmembrane region" description="Helical" evidence="9">
    <location>
        <begin position="372"/>
        <end position="392"/>
    </location>
</feature>
<dbReference type="AlphaFoldDB" id="L8JUL7"/>
<dbReference type="PANTHER" id="PTHR42878">
    <property type="entry name" value="TWO-COMPONENT HISTIDINE KINASE"/>
    <property type="match status" value="1"/>
</dbReference>
<dbReference type="eggNOG" id="COG2205">
    <property type="taxonomic scope" value="Bacteria"/>
</dbReference>
<dbReference type="GO" id="GO:0000155">
    <property type="term" value="F:phosphorelay sensor kinase activity"/>
    <property type="evidence" value="ECO:0007669"/>
    <property type="project" value="InterPro"/>
</dbReference>
<dbReference type="PRINTS" id="PR00344">
    <property type="entry name" value="BCTRLSENSOR"/>
</dbReference>
<evidence type="ECO:0000256" key="2">
    <source>
        <dbReference type="ARBA" id="ARBA00012438"/>
    </source>
</evidence>
<dbReference type="GO" id="GO:0005524">
    <property type="term" value="F:ATP binding"/>
    <property type="evidence" value="ECO:0007669"/>
    <property type="project" value="UniProtKB-KW"/>
</dbReference>
<evidence type="ECO:0000256" key="4">
    <source>
        <dbReference type="ARBA" id="ARBA00022679"/>
    </source>
</evidence>
<feature type="transmembrane region" description="Helical" evidence="9">
    <location>
        <begin position="285"/>
        <end position="302"/>
    </location>
</feature>
<keyword evidence="5" id="KW-0547">Nucleotide-binding</keyword>
<dbReference type="InterPro" id="IPR008979">
    <property type="entry name" value="Galactose-bd-like_sf"/>
</dbReference>
<dbReference type="PANTHER" id="PTHR42878:SF7">
    <property type="entry name" value="SENSOR HISTIDINE KINASE GLRK"/>
    <property type="match status" value="1"/>
</dbReference>
<dbReference type="SUPFAM" id="SSF55874">
    <property type="entry name" value="ATPase domain of HSP90 chaperone/DNA topoisomerase II/histidine kinase"/>
    <property type="match status" value="1"/>
</dbReference>
<sequence>MRAIVGTLALLFLVVIGGNGQNVSRGTIDLRNYNFQYEGPASLTGDWEFYYGSLSAPDDFLNSDSTFFLGVPGSWHRQGAFPVLGFATYRCRILLPHERKGLLIYIPTVNSAARVWVNGEVNAETGVIGTDEASYKAALRTIYANIPDQVGEVELVIQVANYSYFSAGMVSTPLLGMSTDLIEMKARMNGIENFFAGSLIAMFVYQLILYFLYNRGKPNLWLALICLGVALRSMILHGGSFLLPNMFPEVAFETWEKIEFGSVYLITAVFPLYIYHLFEPSSKKVVNAFVFVGVFLAIPVLFTPQHIYGQLLEICHLALILTFVYAIYTVTKAWRAGNSDARIIFFGVVASFPFILLEILQNSALLDLNFNFEYMVELGVLVFLLFQVYILARHYANSYRSLEVINKELETVITQRTSELVDSNTVKDRLLSIISHDVKSPLNSLQSLISLYHDKHLSRDEFDTYLKNVESDLTTTSGLVENVLYWTASQRKGEGVSLEQINLKILVEENIRHLQAIARNKSISIFNDVKEDIQLTTDRGILNFTLRNLIANAIKFSYQEGRIEIRANRVSTSCIIYVIDHGTGMTQVQMEHLLDVERVQSAAGTKSEIGTGLGLSLCREFLEKLGGKLTVESQKGEGSTFKVILPVT</sequence>
<evidence type="ECO:0000256" key="9">
    <source>
        <dbReference type="SAM" id="Phobius"/>
    </source>
</evidence>
<keyword evidence="9" id="KW-1133">Transmembrane helix</keyword>
<dbReference type="EC" id="2.7.13.3" evidence="2"/>
<feature type="domain" description="Histidine kinase" evidence="10">
    <location>
        <begin position="433"/>
        <end position="648"/>
    </location>
</feature>
<reference evidence="11 12" key="1">
    <citation type="submission" date="2012-12" db="EMBL/GenBank/DDBJ databases">
        <title>Genome assembly of Fulvivirga imtechensis AK7.</title>
        <authorList>
            <person name="Nupur N."/>
            <person name="Khatri I."/>
            <person name="Kumar R."/>
            <person name="Subramanian S."/>
            <person name="Pinnaka A."/>
        </authorList>
    </citation>
    <scope>NUCLEOTIDE SEQUENCE [LARGE SCALE GENOMIC DNA]</scope>
    <source>
        <strain evidence="11 12">AK7</strain>
    </source>
</reference>
<protein>
    <recommendedName>
        <fullName evidence="2">histidine kinase</fullName>
        <ecNumber evidence="2">2.7.13.3</ecNumber>
    </recommendedName>
</protein>
<evidence type="ECO:0000256" key="3">
    <source>
        <dbReference type="ARBA" id="ARBA00022553"/>
    </source>
</evidence>
<dbReference type="GO" id="GO:0000156">
    <property type="term" value="F:phosphorelay response regulator activity"/>
    <property type="evidence" value="ECO:0007669"/>
    <property type="project" value="TreeGrafter"/>
</dbReference>
<organism evidence="11 12">
    <name type="scientific">Fulvivirga imtechensis AK7</name>
    <dbReference type="NCBI Taxonomy" id="1237149"/>
    <lineage>
        <taxon>Bacteria</taxon>
        <taxon>Pseudomonadati</taxon>
        <taxon>Bacteroidota</taxon>
        <taxon>Cytophagia</taxon>
        <taxon>Cytophagales</taxon>
        <taxon>Fulvivirgaceae</taxon>
        <taxon>Fulvivirga</taxon>
    </lineage>
</organism>
<feature type="transmembrane region" description="Helical" evidence="9">
    <location>
        <begin position="194"/>
        <end position="213"/>
    </location>
</feature>
<gene>
    <name evidence="11" type="ORF">C900_01475</name>
</gene>
<evidence type="ECO:0000313" key="11">
    <source>
        <dbReference type="EMBL" id="ELR72480.1"/>
    </source>
</evidence>
<evidence type="ECO:0000256" key="1">
    <source>
        <dbReference type="ARBA" id="ARBA00000085"/>
    </source>
</evidence>
<dbReference type="InterPro" id="IPR011623">
    <property type="entry name" value="7TMR_DISM_rcpt_extracell_dom1"/>
</dbReference>
<dbReference type="Gene3D" id="1.10.287.130">
    <property type="match status" value="1"/>
</dbReference>
<evidence type="ECO:0000259" key="10">
    <source>
        <dbReference type="PROSITE" id="PS50109"/>
    </source>
</evidence>
<feature type="transmembrane region" description="Helical" evidence="9">
    <location>
        <begin position="343"/>
        <end position="360"/>
    </location>
</feature>
<dbReference type="InterPro" id="IPR003661">
    <property type="entry name" value="HisK_dim/P_dom"/>
</dbReference>
<dbReference type="Gene3D" id="3.30.565.10">
    <property type="entry name" value="Histidine kinase-like ATPase, C-terminal domain"/>
    <property type="match status" value="1"/>
</dbReference>
<dbReference type="SUPFAM" id="SSF49785">
    <property type="entry name" value="Galactose-binding domain-like"/>
    <property type="match status" value="1"/>
</dbReference>
<dbReference type="InterPro" id="IPR003594">
    <property type="entry name" value="HATPase_dom"/>
</dbReference>
<keyword evidence="4" id="KW-0808">Transferase</keyword>
<keyword evidence="9" id="KW-0812">Transmembrane</keyword>
<evidence type="ECO:0000313" key="12">
    <source>
        <dbReference type="Proteomes" id="UP000011135"/>
    </source>
</evidence>
<keyword evidence="6" id="KW-0418">Kinase</keyword>
<dbReference type="SMART" id="SM00387">
    <property type="entry name" value="HATPase_c"/>
    <property type="match status" value="1"/>
</dbReference>
<comment type="caution">
    <text evidence="11">The sequence shown here is derived from an EMBL/GenBank/DDBJ whole genome shotgun (WGS) entry which is preliminary data.</text>
</comment>
<dbReference type="EMBL" id="AMZN01000021">
    <property type="protein sequence ID" value="ELR72480.1"/>
    <property type="molecule type" value="Genomic_DNA"/>
</dbReference>
<dbReference type="CDD" id="cd00082">
    <property type="entry name" value="HisKA"/>
    <property type="match status" value="1"/>
</dbReference>
<dbReference type="SMART" id="SM00388">
    <property type="entry name" value="HisKA"/>
    <property type="match status" value="1"/>
</dbReference>
<dbReference type="PROSITE" id="PS50109">
    <property type="entry name" value="HIS_KIN"/>
    <property type="match status" value="1"/>
</dbReference>
<feature type="transmembrane region" description="Helical" evidence="9">
    <location>
        <begin position="260"/>
        <end position="278"/>
    </location>
</feature>
<keyword evidence="9" id="KW-0472">Membrane</keyword>
<comment type="catalytic activity">
    <reaction evidence="1">
        <text>ATP + protein L-histidine = ADP + protein N-phospho-L-histidine.</text>
        <dbReference type="EC" id="2.7.13.3"/>
    </reaction>
</comment>
<keyword evidence="12" id="KW-1185">Reference proteome</keyword>
<dbReference type="Gene3D" id="2.60.120.260">
    <property type="entry name" value="Galactose-binding domain-like"/>
    <property type="match status" value="1"/>
</dbReference>
<dbReference type="InterPro" id="IPR036097">
    <property type="entry name" value="HisK_dim/P_sf"/>
</dbReference>
<dbReference type="STRING" id="1237149.C900_01475"/>
<dbReference type="InterPro" id="IPR050351">
    <property type="entry name" value="BphY/WalK/GraS-like"/>
</dbReference>
<dbReference type="CDD" id="cd00075">
    <property type="entry name" value="HATPase"/>
    <property type="match status" value="1"/>
</dbReference>
<feature type="transmembrane region" description="Helical" evidence="9">
    <location>
        <begin position="220"/>
        <end position="240"/>
    </location>
</feature>
<evidence type="ECO:0000256" key="5">
    <source>
        <dbReference type="ARBA" id="ARBA00022741"/>
    </source>
</evidence>
<evidence type="ECO:0000256" key="7">
    <source>
        <dbReference type="ARBA" id="ARBA00022840"/>
    </source>
</evidence>
<dbReference type="GO" id="GO:0007234">
    <property type="term" value="P:osmosensory signaling via phosphorelay pathway"/>
    <property type="evidence" value="ECO:0007669"/>
    <property type="project" value="TreeGrafter"/>
</dbReference>
<dbReference type="Pfam" id="PF02518">
    <property type="entry name" value="HATPase_c"/>
    <property type="match status" value="1"/>
</dbReference>
<evidence type="ECO:0000256" key="6">
    <source>
        <dbReference type="ARBA" id="ARBA00022777"/>
    </source>
</evidence>
<dbReference type="GO" id="GO:0030295">
    <property type="term" value="F:protein kinase activator activity"/>
    <property type="evidence" value="ECO:0007669"/>
    <property type="project" value="TreeGrafter"/>
</dbReference>
<dbReference type="InterPro" id="IPR036890">
    <property type="entry name" value="HATPase_C_sf"/>
</dbReference>
<keyword evidence="8" id="KW-0902">Two-component regulatory system</keyword>
<keyword evidence="3" id="KW-0597">Phosphoprotein</keyword>
<evidence type="ECO:0000256" key="8">
    <source>
        <dbReference type="ARBA" id="ARBA00023012"/>
    </source>
</evidence>
<proteinExistence type="predicted"/>
<dbReference type="SUPFAM" id="SSF47384">
    <property type="entry name" value="Homodimeric domain of signal transducing histidine kinase"/>
    <property type="match status" value="1"/>
</dbReference>
<dbReference type="Pfam" id="PF07695">
    <property type="entry name" value="7TMR-DISM_7TM"/>
    <property type="match status" value="1"/>
</dbReference>
<dbReference type="InterPro" id="IPR005467">
    <property type="entry name" value="His_kinase_dom"/>
</dbReference>
<accession>L8JUL7</accession>
<dbReference type="Proteomes" id="UP000011135">
    <property type="component" value="Unassembled WGS sequence"/>
</dbReference>
<name>L8JUL7_9BACT</name>
<dbReference type="InterPro" id="IPR004358">
    <property type="entry name" value="Sig_transdc_His_kin-like_C"/>
</dbReference>